<dbReference type="Proteomes" id="UP000644020">
    <property type="component" value="Unassembled WGS sequence"/>
</dbReference>
<keyword evidence="2" id="KW-0663">Pyridoxal phosphate</keyword>
<evidence type="ECO:0000313" key="6">
    <source>
        <dbReference type="EMBL" id="GHB08594.1"/>
    </source>
</evidence>
<gene>
    <name evidence="6" type="ORF">GCM10010305_59490</name>
</gene>
<evidence type="ECO:0000256" key="2">
    <source>
        <dbReference type="ARBA" id="ARBA00022898"/>
    </source>
</evidence>
<dbReference type="EMBL" id="BMUL01000024">
    <property type="protein sequence ID" value="GHB08594.1"/>
    <property type="molecule type" value="Genomic_DNA"/>
</dbReference>
<reference evidence="6" key="1">
    <citation type="journal article" date="2014" name="Int. J. Syst. Evol. Microbiol.">
        <title>Complete genome sequence of Corynebacterium casei LMG S-19264T (=DSM 44701T), isolated from a smear-ripened cheese.</title>
        <authorList>
            <consortium name="US DOE Joint Genome Institute (JGI-PGF)"/>
            <person name="Walter F."/>
            <person name="Albersmeier A."/>
            <person name="Kalinowski J."/>
            <person name="Ruckert C."/>
        </authorList>
    </citation>
    <scope>NUCLEOTIDE SEQUENCE</scope>
    <source>
        <strain evidence="6">JCM 4518</strain>
    </source>
</reference>
<feature type="region of interest" description="Disordered" evidence="4">
    <location>
        <begin position="135"/>
        <end position="161"/>
    </location>
</feature>
<dbReference type="Pfam" id="PF00291">
    <property type="entry name" value="PALP"/>
    <property type="match status" value="1"/>
</dbReference>
<evidence type="ECO:0000256" key="1">
    <source>
        <dbReference type="ARBA" id="ARBA00001933"/>
    </source>
</evidence>
<evidence type="ECO:0000259" key="5">
    <source>
        <dbReference type="Pfam" id="PF00291"/>
    </source>
</evidence>
<evidence type="ECO:0000256" key="4">
    <source>
        <dbReference type="SAM" id="MobiDB-lite"/>
    </source>
</evidence>
<sequence length="161" mass="15492">MAQAGAALGLAGLRVSACPGTGAAAVPLETSRAFAAGARLVRHGAAFAEAASVAVDAAARPDHRFVHPYGDPAVVVGQGDAGAEIVADEPAVDTVVAAVGGGGLVAGTVLVIAGRAVVVEPEGCRCLHDALAAGKPANSPVGPWPSPPRVPPGSAGSPSRS</sequence>
<feature type="compositionally biased region" description="Pro residues" evidence="4">
    <location>
        <begin position="142"/>
        <end position="151"/>
    </location>
</feature>
<dbReference type="AlphaFoldDB" id="A0A918WCW2"/>
<dbReference type="GO" id="GO:0006565">
    <property type="term" value="P:L-serine catabolic process"/>
    <property type="evidence" value="ECO:0007669"/>
    <property type="project" value="TreeGrafter"/>
</dbReference>
<organism evidence="6 7">
    <name type="scientific">Streptomyces termitum</name>
    <dbReference type="NCBI Taxonomy" id="67368"/>
    <lineage>
        <taxon>Bacteria</taxon>
        <taxon>Bacillati</taxon>
        <taxon>Actinomycetota</taxon>
        <taxon>Actinomycetes</taxon>
        <taxon>Kitasatosporales</taxon>
        <taxon>Streptomycetaceae</taxon>
        <taxon>Streptomyces</taxon>
    </lineage>
</organism>
<dbReference type="InterPro" id="IPR001926">
    <property type="entry name" value="TrpB-like_PALP"/>
</dbReference>
<dbReference type="InterPro" id="IPR050147">
    <property type="entry name" value="Ser/Thr_Dehydratase"/>
</dbReference>
<dbReference type="PANTHER" id="PTHR48078:SF6">
    <property type="entry name" value="L-THREONINE DEHYDRATASE CATABOLIC TDCB"/>
    <property type="match status" value="1"/>
</dbReference>
<dbReference type="GO" id="GO:0009097">
    <property type="term" value="P:isoleucine biosynthetic process"/>
    <property type="evidence" value="ECO:0007669"/>
    <property type="project" value="TreeGrafter"/>
</dbReference>
<feature type="domain" description="Tryptophan synthase beta chain-like PALP" evidence="5">
    <location>
        <begin position="25"/>
        <end position="142"/>
    </location>
</feature>
<feature type="compositionally biased region" description="Low complexity" evidence="4">
    <location>
        <begin position="152"/>
        <end position="161"/>
    </location>
</feature>
<comment type="cofactor">
    <cofactor evidence="1">
        <name>pyridoxal 5'-phosphate</name>
        <dbReference type="ChEBI" id="CHEBI:597326"/>
    </cofactor>
</comment>
<dbReference type="SUPFAM" id="SSF53686">
    <property type="entry name" value="Tryptophan synthase beta subunit-like PLP-dependent enzymes"/>
    <property type="match status" value="1"/>
</dbReference>
<dbReference type="GO" id="GO:0004794">
    <property type="term" value="F:threonine deaminase activity"/>
    <property type="evidence" value="ECO:0007669"/>
    <property type="project" value="TreeGrafter"/>
</dbReference>
<name>A0A918WCW2_9ACTN</name>
<dbReference type="Gene3D" id="3.40.50.1100">
    <property type="match status" value="2"/>
</dbReference>
<dbReference type="InterPro" id="IPR036052">
    <property type="entry name" value="TrpB-like_PALP_sf"/>
</dbReference>
<evidence type="ECO:0000256" key="3">
    <source>
        <dbReference type="ARBA" id="ARBA00023239"/>
    </source>
</evidence>
<evidence type="ECO:0000313" key="7">
    <source>
        <dbReference type="Proteomes" id="UP000644020"/>
    </source>
</evidence>
<dbReference type="GO" id="GO:0003941">
    <property type="term" value="F:L-serine ammonia-lyase activity"/>
    <property type="evidence" value="ECO:0007669"/>
    <property type="project" value="TreeGrafter"/>
</dbReference>
<protein>
    <recommendedName>
        <fullName evidence="5">Tryptophan synthase beta chain-like PALP domain-containing protein</fullName>
    </recommendedName>
</protein>
<dbReference type="RefSeq" id="WP_189983066.1">
    <property type="nucleotide sequence ID" value="NZ_BMUL01000024.1"/>
</dbReference>
<proteinExistence type="predicted"/>
<keyword evidence="3" id="KW-0456">Lyase</keyword>
<dbReference type="PANTHER" id="PTHR48078">
    <property type="entry name" value="THREONINE DEHYDRATASE, MITOCHONDRIAL-RELATED"/>
    <property type="match status" value="1"/>
</dbReference>
<accession>A0A918WCW2</accession>
<reference evidence="6" key="2">
    <citation type="submission" date="2020-09" db="EMBL/GenBank/DDBJ databases">
        <authorList>
            <person name="Sun Q."/>
            <person name="Ohkuma M."/>
        </authorList>
    </citation>
    <scope>NUCLEOTIDE SEQUENCE</scope>
    <source>
        <strain evidence="6">JCM 4518</strain>
    </source>
</reference>
<comment type="caution">
    <text evidence="6">The sequence shown here is derived from an EMBL/GenBank/DDBJ whole genome shotgun (WGS) entry which is preliminary data.</text>
</comment>
<keyword evidence="7" id="KW-1185">Reference proteome</keyword>
<dbReference type="GO" id="GO:0006567">
    <property type="term" value="P:L-threonine catabolic process"/>
    <property type="evidence" value="ECO:0007669"/>
    <property type="project" value="TreeGrafter"/>
</dbReference>